<sequence>MGNTKSLAIITGASQGIGRATALRLARDFSAIVLVARDKDNLETTATEIMSLGAEATASVLDLRQPQSAKSIIEGTLERFGRIDALLNIAGAVPQIDLFQMTDAQWDDGMALKLNGARRLTIEAWDALKASNGSVVFMSGSAAFAPKPGYAAVAAINAAINALAKAFAEQGIKDGVQVNSVSPGAVMTGRRQSFFEKWAPAHNLTVEEAIKKFPEQAGITRLGNPEEVADLMAYLVSPAAKWMTGSSVRMDGGEIKGI</sequence>
<dbReference type="SMART" id="SM00822">
    <property type="entry name" value="PKS_KR"/>
    <property type="match status" value="1"/>
</dbReference>
<dbReference type="PANTHER" id="PTHR43975:SF2">
    <property type="entry name" value="EG:BACR7A4.14 PROTEIN-RELATED"/>
    <property type="match status" value="1"/>
</dbReference>
<keyword evidence="3" id="KW-1185">Reference proteome</keyword>
<dbReference type="RefSeq" id="WP_125483518.1">
    <property type="nucleotide sequence ID" value="NZ_RSDW01000001.1"/>
</dbReference>
<dbReference type="Gene3D" id="3.40.50.720">
    <property type="entry name" value="NAD(P)-binding Rossmann-like Domain"/>
    <property type="match status" value="1"/>
</dbReference>
<dbReference type="PRINTS" id="PR00081">
    <property type="entry name" value="GDHRDH"/>
</dbReference>
<reference evidence="2 3" key="1">
    <citation type="submission" date="2018-12" db="EMBL/GenBank/DDBJ databases">
        <title>Sequencing of bacterial isolates from soil warming experiment in Harvard Forest, Massachusetts, USA.</title>
        <authorList>
            <person name="Deangelis K."/>
        </authorList>
    </citation>
    <scope>NUCLEOTIDE SEQUENCE [LARGE SCALE GENOMIC DNA]</scope>
    <source>
        <strain evidence="2 3">EB153</strain>
    </source>
</reference>
<comment type="caution">
    <text evidence="2">The sequence shown here is derived from an EMBL/GenBank/DDBJ whole genome shotgun (WGS) entry which is preliminary data.</text>
</comment>
<accession>A0A3R9NU64</accession>
<dbReference type="InterPro" id="IPR057326">
    <property type="entry name" value="KR_dom"/>
</dbReference>
<dbReference type="Pfam" id="PF13561">
    <property type="entry name" value="adh_short_C2"/>
    <property type="match status" value="1"/>
</dbReference>
<evidence type="ECO:0000313" key="2">
    <source>
        <dbReference type="EMBL" id="RSL14687.1"/>
    </source>
</evidence>
<dbReference type="OrthoDB" id="9803333at2"/>
<evidence type="ECO:0000313" key="3">
    <source>
        <dbReference type="Proteomes" id="UP000269669"/>
    </source>
</evidence>
<name>A0A3R9NU64_9BACT</name>
<dbReference type="Proteomes" id="UP000269669">
    <property type="component" value="Unassembled WGS sequence"/>
</dbReference>
<protein>
    <submittedName>
        <fullName evidence="2">3-oxoacyl-[acyl-carrier protein] reductase</fullName>
    </submittedName>
</protein>
<dbReference type="AlphaFoldDB" id="A0A3R9NU64"/>
<dbReference type="PANTHER" id="PTHR43975">
    <property type="entry name" value="ZGC:101858"/>
    <property type="match status" value="1"/>
</dbReference>
<organism evidence="2 3">
    <name type="scientific">Edaphobacter aggregans</name>
    <dbReference type="NCBI Taxonomy" id="570835"/>
    <lineage>
        <taxon>Bacteria</taxon>
        <taxon>Pseudomonadati</taxon>
        <taxon>Acidobacteriota</taxon>
        <taxon>Terriglobia</taxon>
        <taxon>Terriglobales</taxon>
        <taxon>Acidobacteriaceae</taxon>
        <taxon>Edaphobacter</taxon>
    </lineage>
</organism>
<proteinExistence type="predicted"/>
<dbReference type="EMBL" id="RSDW01000001">
    <property type="protein sequence ID" value="RSL14687.1"/>
    <property type="molecule type" value="Genomic_DNA"/>
</dbReference>
<feature type="domain" description="Ketoreductase" evidence="1">
    <location>
        <begin position="6"/>
        <end position="190"/>
    </location>
</feature>
<dbReference type="InterPro" id="IPR002347">
    <property type="entry name" value="SDR_fam"/>
</dbReference>
<evidence type="ECO:0000259" key="1">
    <source>
        <dbReference type="SMART" id="SM00822"/>
    </source>
</evidence>
<gene>
    <name evidence="2" type="ORF">EDE15_0149</name>
</gene>
<dbReference type="SUPFAM" id="SSF51735">
    <property type="entry name" value="NAD(P)-binding Rossmann-fold domains"/>
    <property type="match status" value="1"/>
</dbReference>
<dbReference type="InterPro" id="IPR036291">
    <property type="entry name" value="NAD(P)-bd_dom_sf"/>
</dbReference>